<reference evidence="2" key="1">
    <citation type="submission" date="2018-02" db="EMBL/GenBank/DDBJ databases">
        <title>Rhizophora mucronata_Transcriptome.</title>
        <authorList>
            <person name="Meera S.P."/>
            <person name="Sreeshan A."/>
            <person name="Augustine A."/>
        </authorList>
    </citation>
    <scope>NUCLEOTIDE SEQUENCE</scope>
    <source>
        <tissue evidence="2">Leaf</tissue>
    </source>
</reference>
<organism evidence="2">
    <name type="scientific">Rhizophora mucronata</name>
    <name type="common">Asiatic mangrove</name>
    <dbReference type="NCBI Taxonomy" id="61149"/>
    <lineage>
        <taxon>Eukaryota</taxon>
        <taxon>Viridiplantae</taxon>
        <taxon>Streptophyta</taxon>
        <taxon>Embryophyta</taxon>
        <taxon>Tracheophyta</taxon>
        <taxon>Spermatophyta</taxon>
        <taxon>Magnoliopsida</taxon>
        <taxon>eudicotyledons</taxon>
        <taxon>Gunneridae</taxon>
        <taxon>Pentapetalae</taxon>
        <taxon>rosids</taxon>
        <taxon>fabids</taxon>
        <taxon>Malpighiales</taxon>
        <taxon>Rhizophoraceae</taxon>
        <taxon>Rhizophora</taxon>
    </lineage>
</organism>
<evidence type="ECO:0000256" key="1">
    <source>
        <dbReference type="SAM" id="MobiDB-lite"/>
    </source>
</evidence>
<evidence type="ECO:0000313" key="2">
    <source>
        <dbReference type="EMBL" id="MBX59484.1"/>
    </source>
</evidence>
<feature type="region of interest" description="Disordered" evidence="1">
    <location>
        <begin position="1"/>
        <end position="40"/>
    </location>
</feature>
<protein>
    <submittedName>
        <fullName evidence="2">Uncharacterized protein</fullName>
    </submittedName>
</protein>
<name>A0A2P2PXL0_RHIMU</name>
<feature type="compositionally biased region" description="Polar residues" evidence="1">
    <location>
        <begin position="1"/>
        <end position="10"/>
    </location>
</feature>
<sequence>METAGYSSEIASLEEHPPDNDSLGINNEISNRGSHHPQGN</sequence>
<dbReference type="AlphaFoldDB" id="A0A2P2PXL0"/>
<feature type="compositionally biased region" description="Polar residues" evidence="1">
    <location>
        <begin position="23"/>
        <end position="40"/>
    </location>
</feature>
<proteinExistence type="predicted"/>
<dbReference type="EMBL" id="GGEC01079000">
    <property type="protein sequence ID" value="MBX59484.1"/>
    <property type="molecule type" value="Transcribed_RNA"/>
</dbReference>
<accession>A0A2P2PXL0</accession>